<evidence type="ECO:0000313" key="2">
    <source>
        <dbReference type="EMBL" id="OQE29042.1"/>
    </source>
</evidence>
<feature type="region of interest" description="Disordered" evidence="1">
    <location>
        <begin position="197"/>
        <end position="270"/>
    </location>
</feature>
<feature type="region of interest" description="Disordered" evidence="1">
    <location>
        <begin position="57"/>
        <end position="82"/>
    </location>
</feature>
<dbReference type="AlphaFoldDB" id="A0A1V6TRN6"/>
<keyword evidence="3" id="KW-1185">Reference proteome</keyword>
<protein>
    <submittedName>
        <fullName evidence="2">Uncharacterized protein</fullName>
    </submittedName>
</protein>
<feature type="compositionally biased region" description="Acidic residues" evidence="1">
    <location>
        <begin position="201"/>
        <end position="216"/>
    </location>
</feature>
<gene>
    <name evidence="2" type="ORF">PENFLA_c004G01052</name>
</gene>
<comment type="caution">
    <text evidence="2">The sequence shown here is derived from an EMBL/GenBank/DDBJ whole genome shotgun (WGS) entry which is preliminary data.</text>
</comment>
<dbReference type="EMBL" id="MLQL01000004">
    <property type="protein sequence ID" value="OQE29042.1"/>
    <property type="molecule type" value="Genomic_DNA"/>
</dbReference>
<dbReference type="Proteomes" id="UP000191342">
    <property type="component" value="Unassembled WGS sequence"/>
</dbReference>
<evidence type="ECO:0000313" key="3">
    <source>
        <dbReference type="Proteomes" id="UP000191342"/>
    </source>
</evidence>
<reference evidence="3" key="1">
    <citation type="journal article" date="2017" name="Nat. Microbiol.">
        <title>Global analysis of biosynthetic gene clusters reveals vast potential of secondary metabolite production in Penicillium species.</title>
        <authorList>
            <person name="Nielsen J.C."/>
            <person name="Grijseels S."/>
            <person name="Prigent S."/>
            <person name="Ji B."/>
            <person name="Dainat J."/>
            <person name="Nielsen K.F."/>
            <person name="Frisvad J.C."/>
            <person name="Workman M."/>
            <person name="Nielsen J."/>
        </authorList>
    </citation>
    <scope>NUCLEOTIDE SEQUENCE [LARGE SCALE GENOMIC DNA]</scope>
    <source>
        <strain evidence="3">IBT 14082</strain>
    </source>
</reference>
<evidence type="ECO:0000256" key="1">
    <source>
        <dbReference type="SAM" id="MobiDB-lite"/>
    </source>
</evidence>
<proteinExistence type="predicted"/>
<feature type="region of interest" description="Disordered" evidence="1">
    <location>
        <begin position="1"/>
        <end position="25"/>
    </location>
</feature>
<name>A0A1V6TRN6_9EURO</name>
<dbReference type="OrthoDB" id="4361946at2759"/>
<sequence>MLHTHAIDEHPRVPPETRNTVTNRPTNIDEATWSSMTDAEYRKIISFSLVDKNASHYASEPTTGRTARHRPYQPPLDTSARQRSRLSLKTVTRKRKRDTTTNDIRRMSGSFSLELLADCDDIDVIVDKLATIAHKDRELNTLEAQRILRLNDEILQDHQGYEDMVADMSQRLVLREDWQRCVLQNAFNKSRQAYTDKYGASDEDDDGSAAQPDDDATTATALQPADDDSQTSPLSTTPPLQNLVHSLDRRETVPTSTLPADDDSTIPLAR</sequence>
<accession>A0A1V6TRN6</accession>
<organism evidence="2 3">
    <name type="scientific">Penicillium flavigenum</name>
    <dbReference type="NCBI Taxonomy" id="254877"/>
    <lineage>
        <taxon>Eukaryota</taxon>
        <taxon>Fungi</taxon>
        <taxon>Dikarya</taxon>
        <taxon>Ascomycota</taxon>
        <taxon>Pezizomycotina</taxon>
        <taxon>Eurotiomycetes</taxon>
        <taxon>Eurotiomycetidae</taxon>
        <taxon>Eurotiales</taxon>
        <taxon>Aspergillaceae</taxon>
        <taxon>Penicillium</taxon>
    </lineage>
</organism>
<feature type="compositionally biased region" description="Polar residues" evidence="1">
    <location>
        <begin position="230"/>
        <end position="244"/>
    </location>
</feature>
<feature type="compositionally biased region" description="Basic and acidic residues" evidence="1">
    <location>
        <begin position="1"/>
        <end position="15"/>
    </location>
</feature>